<dbReference type="AlphaFoldDB" id="A0A1I7KDE7"/>
<sequence>MHKRELTYQSRFAVRIPADIDPDFLSWLNRQYQGYGFQRIVLVALERLYRDLQGADCHWNRSLIVKPMVQAAPSVGSAVTATESSTPIHQIQPAPTEIAMPRQSPESNEEEVWGNVFEMFDDP</sequence>
<protein>
    <submittedName>
        <fullName evidence="2">Uncharacterized protein</fullName>
    </submittedName>
</protein>
<evidence type="ECO:0000313" key="2">
    <source>
        <dbReference type="EMBL" id="SFU95454.1"/>
    </source>
</evidence>
<dbReference type="STRING" id="392015.SAMN05421543_11551"/>
<keyword evidence="3" id="KW-1185">Reference proteome</keyword>
<reference evidence="3" key="1">
    <citation type="submission" date="2016-10" db="EMBL/GenBank/DDBJ databases">
        <authorList>
            <person name="Varghese N."/>
        </authorList>
    </citation>
    <scope>NUCLEOTIDE SEQUENCE [LARGE SCALE GENOMIC DNA]</scope>
    <source>
        <strain evidence="3">DSM 17980</strain>
    </source>
</reference>
<proteinExistence type="predicted"/>
<organism evidence="2 3">
    <name type="scientific">Alicyclobacillus macrosporangiidus</name>
    <dbReference type="NCBI Taxonomy" id="392015"/>
    <lineage>
        <taxon>Bacteria</taxon>
        <taxon>Bacillati</taxon>
        <taxon>Bacillota</taxon>
        <taxon>Bacilli</taxon>
        <taxon>Bacillales</taxon>
        <taxon>Alicyclobacillaceae</taxon>
        <taxon>Alicyclobacillus</taxon>
    </lineage>
</organism>
<feature type="compositionally biased region" description="Polar residues" evidence="1">
    <location>
        <begin position="80"/>
        <end position="89"/>
    </location>
</feature>
<feature type="region of interest" description="Disordered" evidence="1">
    <location>
        <begin position="80"/>
        <end position="114"/>
    </location>
</feature>
<name>A0A1I7KDE7_9BACL</name>
<evidence type="ECO:0000256" key="1">
    <source>
        <dbReference type="SAM" id="MobiDB-lite"/>
    </source>
</evidence>
<dbReference type="Proteomes" id="UP000183508">
    <property type="component" value="Unassembled WGS sequence"/>
</dbReference>
<evidence type="ECO:0000313" key="3">
    <source>
        <dbReference type="Proteomes" id="UP000183508"/>
    </source>
</evidence>
<accession>A0A1I7KDE7</accession>
<dbReference type="EMBL" id="FPBV01000015">
    <property type="protein sequence ID" value="SFU95454.1"/>
    <property type="molecule type" value="Genomic_DNA"/>
</dbReference>
<gene>
    <name evidence="2" type="ORF">SAMN05421543_11551</name>
</gene>